<dbReference type="Gene3D" id="3.20.20.70">
    <property type="entry name" value="Aldolase class I"/>
    <property type="match status" value="1"/>
</dbReference>
<name>A0A0C3RUH2_PHLG1</name>
<keyword evidence="2" id="KW-1185">Reference proteome</keyword>
<dbReference type="PANTHER" id="PTHR22893">
    <property type="entry name" value="NADH OXIDOREDUCTASE-RELATED"/>
    <property type="match status" value="1"/>
</dbReference>
<dbReference type="HOGENOM" id="CLU_1326811_0_0_1"/>
<sequence length="207" mass="22698">MSREPARVGIKVSPCGGYNDVGMPLPDTIQTYTFYFTELASMKLAYIQFVRDFPPMDITVPSHYNVMQSSDTVTRAYKRGTPHDVLAVYGGLFKPLPSALQDHSEDALRGAAMPRAPFAARNPTPTRVLVNGGVLPAEAKKLIARRVVDAVVFGTLWIINPDLQVRIEQKLPLNTQLDLAALYEGVEGDIRAGYTTYALAGESRLSV</sequence>
<dbReference type="Proteomes" id="UP000053257">
    <property type="component" value="Unassembled WGS sequence"/>
</dbReference>
<accession>A0A0C3RUH2</accession>
<proteinExistence type="predicted"/>
<dbReference type="AlphaFoldDB" id="A0A0C3RUH2"/>
<evidence type="ECO:0000313" key="2">
    <source>
        <dbReference type="Proteomes" id="UP000053257"/>
    </source>
</evidence>
<dbReference type="STRING" id="745531.A0A0C3RUH2"/>
<dbReference type="InterPro" id="IPR045247">
    <property type="entry name" value="Oye-like"/>
</dbReference>
<dbReference type="SUPFAM" id="SSF51395">
    <property type="entry name" value="FMN-linked oxidoreductases"/>
    <property type="match status" value="1"/>
</dbReference>
<protein>
    <submittedName>
        <fullName evidence="1">Uncharacterized protein</fullName>
    </submittedName>
</protein>
<dbReference type="EMBL" id="KN840566">
    <property type="protein sequence ID" value="KIP04656.1"/>
    <property type="molecule type" value="Genomic_DNA"/>
</dbReference>
<reference evidence="1 2" key="1">
    <citation type="journal article" date="2014" name="PLoS Genet.">
        <title>Analysis of the Phlebiopsis gigantea genome, transcriptome and secretome provides insight into its pioneer colonization strategies of wood.</title>
        <authorList>
            <person name="Hori C."/>
            <person name="Ishida T."/>
            <person name="Igarashi K."/>
            <person name="Samejima M."/>
            <person name="Suzuki H."/>
            <person name="Master E."/>
            <person name="Ferreira P."/>
            <person name="Ruiz-Duenas F.J."/>
            <person name="Held B."/>
            <person name="Canessa P."/>
            <person name="Larrondo L.F."/>
            <person name="Schmoll M."/>
            <person name="Druzhinina I.S."/>
            <person name="Kubicek C.P."/>
            <person name="Gaskell J.A."/>
            <person name="Kersten P."/>
            <person name="St John F."/>
            <person name="Glasner J."/>
            <person name="Sabat G."/>
            <person name="Splinter BonDurant S."/>
            <person name="Syed K."/>
            <person name="Yadav J."/>
            <person name="Mgbeahuruike A.C."/>
            <person name="Kovalchuk A."/>
            <person name="Asiegbu F.O."/>
            <person name="Lackner G."/>
            <person name="Hoffmeister D."/>
            <person name="Rencoret J."/>
            <person name="Gutierrez A."/>
            <person name="Sun H."/>
            <person name="Lindquist E."/>
            <person name="Barry K."/>
            <person name="Riley R."/>
            <person name="Grigoriev I.V."/>
            <person name="Henrissat B."/>
            <person name="Kues U."/>
            <person name="Berka R.M."/>
            <person name="Martinez A.T."/>
            <person name="Covert S.F."/>
            <person name="Blanchette R.A."/>
            <person name="Cullen D."/>
        </authorList>
    </citation>
    <scope>NUCLEOTIDE SEQUENCE [LARGE SCALE GENOMIC DNA]</scope>
    <source>
        <strain evidence="1 2">11061_1 CR5-6</strain>
    </source>
</reference>
<dbReference type="InterPro" id="IPR013785">
    <property type="entry name" value="Aldolase_TIM"/>
</dbReference>
<evidence type="ECO:0000313" key="1">
    <source>
        <dbReference type="EMBL" id="KIP04656.1"/>
    </source>
</evidence>
<dbReference type="GO" id="GO:0010181">
    <property type="term" value="F:FMN binding"/>
    <property type="evidence" value="ECO:0007669"/>
    <property type="project" value="InterPro"/>
</dbReference>
<gene>
    <name evidence="1" type="ORF">PHLGIDRAFT_182975</name>
</gene>
<dbReference type="PANTHER" id="PTHR22893:SF91">
    <property type="entry name" value="NADPH DEHYDROGENASE 2-RELATED"/>
    <property type="match status" value="1"/>
</dbReference>
<organism evidence="1 2">
    <name type="scientific">Phlebiopsis gigantea (strain 11061_1 CR5-6)</name>
    <name type="common">White-rot fungus</name>
    <name type="synonym">Peniophora gigantea</name>
    <dbReference type="NCBI Taxonomy" id="745531"/>
    <lineage>
        <taxon>Eukaryota</taxon>
        <taxon>Fungi</taxon>
        <taxon>Dikarya</taxon>
        <taxon>Basidiomycota</taxon>
        <taxon>Agaricomycotina</taxon>
        <taxon>Agaricomycetes</taxon>
        <taxon>Polyporales</taxon>
        <taxon>Phanerochaetaceae</taxon>
        <taxon>Phlebiopsis</taxon>
    </lineage>
</organism>
<dbReference type="OrthoDB" id="276546at2759"/>
<dbReference type="GO" id="GO:0016491">
    <property type="term" value="F:oxidoreductase activity"/>
    <property type="evidence" value="ECO:0007669"/>
    <property type="project" value="InterPro"/>
</dbReference>